<accession>A0A0B8TAN2</accession>
<keyword evidence="3" id="KW-1185">Reference proteome</keyword>
<protein>
    <recommendedName>
        <fullName evidence="1">Transcription regulator PadR N-terminal domain-containing protein</fullName>
    </recommendedName>
</protein>
<gene>
    <name evidence="2" type="ORF">DI53_0293</name>
</gene>
<feature type="domain" description="Transcription regulator PadR N-terminal" evidence="1">
    <location>
        <begin position="33"/>
        <end position="100"/>
    </location>
</feature>
<dbReference type="PANTHER" id="PTHR33169:SF14">
    <property type="entry name" value="TRANSCRIPTIONAL REGULATOR RV3488"/>
    <property type="match status" value="1"/>
</dbReference>
<dbReference type="InterPro" id="IPR036390">
    <property type="entry name" value="WH_DNA-bd_sf"/>
</dbReference>
<evidence type="ECO:0000313" key="2">
    <source>
        <dbReference type="EMBL" id="KGE15944.1"/>
    </source>
</evidence>
<reference evidence="3" key="1">
    <citation type="submission" date="2014-04" db="EMBL/GenBank/DDBJ databases">
        <title>Whole-Genome optical mapping and complete genome sequence of Sphingobacterium deserti sp. nov., a new spaces isolated from desert in the west of China.</title>
        <authorList>
            <person name="Teng C."/>
            <person name="Zhou Z."/>
            <person name="Li X."/>
            <person name="Chen M."/>
            <person name="Lin M."/>
            <person name="Wang L."/>
            <person name="Su S."/>
            <person name="Zhang C."/>
            <person name="Zhang W."/>
        </authorList>
    </citation>
    <scope>NUCLEOTIDE SEQUENCE [LARGE SCALE GENOMIC DNA]</scope>
    <source>
        <strain evidence="3">ACCC05744</strain>
    </source>
</reference>
<dbReference type="STRING" id="1229276.DI53_0293"/>
<dbReference type="RefSeq" id="WP_206537976.1">
    <property type="nucleotide sequence ID" value="NZ_JJMU01000003.1"/>
</dbReference>
<organism evidence="2 3">
    <name type="scientific">Sphingobacterium deserti</name>
    <dbReference type="NCBI Taxonomy" id="1229276"/>
    <lineage>
        <taxon>Bacteria</taxon>
        <taxon>Pseudomonadati</taxon>
        <taxon>Bacteroidota</taxon>
        <taxon>Sphingobacteriia</taxon>
        <taxon>Sphingobacteriales</taxon>
        <taxon>Sphingobacteriaceae</taxon>
        <taxon>Sphingobacterium</taxon>
    </lineage>
</organism>
<name>A0A0B8TAN2_9SPHI</name>
<sequence length="124" mass="14644">MMNELRDGDIDELLSAWEETYKKGQLTLWIFLALKAGEKYVDEIRAFVAERSQATMYCEEQSLYRVLRKFEHVHIVTHVLRKGNKGPDRKYYSLTPLGIALFDRFVDRNINLFFQPDIKNILLS</sequence>
<evidence type="ECO:0000313" key="3">
    <source>
        <dbReference type="Proteomes" id="UP000031802"/>
    </source>
</evidence>
<dbReference type="Proteomes" id="UP000031802">
    <property type="component" value="Unassembled WGS sequence"/>
</dbReference>
<reference evidence="2 3" key="2">
    <citation type="journal article" date="2015" name="PLoS ONE">
        <title>Whole-Genome Optical Mapping and Finished Genome Sequence of Sphingobacterium deserti sp. nov., a New Species Isolated from the Western Desert of China.</title>
        <authorList>
            <person name="Teng C."/>
            <person name="Zhou Z."/>
            <person name="Molnar I."/>
            <person name="Li X."/>
            <person name="Tang R."/>
            <person name="Chen M."/>
            <person name="Wang L."/>
            <person name="Su S."/>
            <person name="Zhang W."/>
            <person name="Lin M."/>
        </authorList>
    </citation>
    <scope>NUCLEOTIDE SEQUENCE [LARGE SCALE GENOMIC DNA]</scope>
    <source>
        <strain evidence="3">ACCC05744</strain>
    </source>
</reference>
<comment type="caution">
    <text evidence="2">The sequence shown here is derived from an EMBL/GenBank/DDBJ whole genome shotgun (WGS) entry which is preliminary data.</text>
</comment>
<dbReference type="InterPro" id="IPR052509">
    <property type="entry name" value="Metal_resp_DNA-bind_regulator"/>
</dbReference>
<dbReference type="eggNOG" id="ENOG5032XGP">
    <property type="taxonomic scope" value="Bacteria"/>
</dbReference>
<dbReference type="InterPro" id="IPR005149">
    <property type="entry name" value="Tscrpt_reg_PadR_N"/>
</dbReference>
<dbReference type="EMBL" id="JJMU01000003">
    <property type="protein sequence ID" value="KGE15944.1"/>
    <property type="molecule type" value="Genomic_DNA"/>
</dbReference>
<evidence type="ECO:0000259" key="1">
    <source>
        <dbReference type="Pfam" id="PF03551"/>
    </source>
</evidence>
<dbReference type="PATRIC" id="fig|1229276.3.peg.302"/>
<dbReference type="PANTHER" id="PTHR33169">
    <property type="entry name" value="PADR-FAMILY TRANSCRIPTIONAL REGULATOR"/>
    <property type="match status" value="1"/>
</dbReference>
<dbReference type="SUPFAM" id="SSF46785">
    <property type="entry name" value="Winged helix' DNA-binding domain"/>
    <property type="match status" value="1"/>
</dbReference>
<dbReference type="InterPro" id="IPR036388">
    <property type="entry name" value="WH-like_DNA-bd_sf"/>
</dbReference>
<dbReference type="Gene3D" id="1.10.10.10">
    <property type="entry name" value="Winged helix-like DNA-binding domain superfamily/Winged helix DNA-binding domain"/>
    <property type="match status" value="1"/>
</dbReference>
<dbReference type="AlphaFoldDB" id="A0A0B8TAN2"/>
<dbReference type="Pfam" id="PF03551">
    <property type="entry name" value="PadR"/>
    <property type="match status" value="1"/>
</dbReference>
<proteinExistence type="predicted"/>